<keyword evidence="2" id="KW-1185">Reference proteome</keyword>
<dbReference type="AlphaFoldDB" id="A0A918M3Z2"/>
<evidence type="ECO:0000313" key="1">
    <source>
        <dbReference type="EMBL" id="GGU38014.1"/>
    </source>
</evidence>
<comment type="caution">
    <text evidence="1">The sequence shown here is derived from an EMBL/GenBank/DDBJ whole genome shotgun (WGS) entry which is preliminary data.</text>
</comment>
<sequence>MEVLIGAGVVVVVLITVLVRRDRRPRTENLDGQLVERDASLRLQRHRGEARAAEGAEIQALLERRRGRDHR</sequence>
<gene>
    <name evidence="1" type="ORF">GCM10010274_26620</name>
</gene>
<proteinExistence type="predicted"/>
<reference evidence="1" key="2">
    <citation type="submission" date="2020-09" db="EMBL/GenBank/DDBJ databases">
        <authorList>
            <person name="Sun Q."/>
            <person name="Ohkuma M."/>
        </authorList>
    </citation>
    <scope>NUCLEOTIDE SEQUENCE</scope>
    <source>
        <strain evidence="1">JCM 4391</strain>
    </source>
</reference>
<dbReference type="Proteomes" id="UP000636661">
    <property type="component" value="Unassembled WGS sequence"/>
</dbReference>
<dbReference type="RefSeq" id="WP_189551004.1">
    <property type="nucleotide sequence ID" value="NZ_BMTP01000006.1"/>
</dbReference>
<dbReference type="EMBL" id="BMTP01000006">
    <property type="protein sequence ID" value="GGU38014.1"/>
    <property type="molecule type" value="Genomic_DNA"/>
</dbReference>
<organism evidence="1 2">
    <name type="scientific">Streptomyces lavendofoliae</name>
    <dbReference type="NCBI Taxonomy" id="67314"/>
    <lineage>
        <taxon>Bacteria</taxon>
        <taxon>Bacillati</taxon>
        <taxon>Actinomycetota</taxon>
        <taxon>Actinomycetes</taxon>
        <taxon>Kitasatosporales</taxon>
        <taxon>Streptomycetaceae</taxon>
        <taxon>Streptomyces</taxon>
    </lineage>
</organism>
<protein>
    <submittedName>
        <fullName evidence="1">Uncharacterized protein</fullName>
    </submittedName>
</protein>
<accession>A0A918M3Z2</accession>
<reference evidence="1" key="1">
    <citation type="journal article" date="2014" name="Int. J. Syst. Evol. Microbiol.">
        <title>Complete genome sequence of Corynebacterium casei LMG S-19264T (=DSM 44701T), isolated from a smear-ripened cheese.</title>
        <authorList>
            <consortium name="US DOE Joint Genome Institute (JGI-PGF)"/>
            <person name="Walter F."/>
            <person name="Albersmeier A."/>
            <person name="Kalinowski J."/>
            <person name="Ruckert C."/>
        </authorList>
    </citation>
    <scope>NUCLEOTIDE SEQUENCE</scope>
    <source>
        <strain evidence="1">JCM 4391</strain>
    </source>
</reference>
<evidence type="ECO:0000313" key="2">
    <source>
        <dbReference type="Proteomes" id="UP000636661"/>
    </source>
</evidence>
<name>A0A918M3Z2_9ACTN</name>